<protein>
    <submittedName>
        <fullName evidence="2">Uncharacterized protein</fullName>
    </submittedName>
</protein>
<feature type="transmembrane region" description="Helical" evidence="1">
    <location>
        <begin position="35"/>
        <end position="51"/>
    </location>
</feature>
<comment type="caution">
    <text evidence="2">The sequence shown here is derived from an EMBL/GenBank/DDBJ whole genome shotgun (WGS) entry which is preliminary data.</text>
</comment>
<evidence type="ECO:0000313" key="2">
    <source>
        <dbReference type="EMBL" id="KAJ4011237.1"/>
    </source>
</evidence>
<dbReference type="Proteomes" id="UP001152130">
    <property type="component" value="Unassembled WGS sequence"/>
</dbReference>
<keyword evidence="3" id="KW-1185">Reference proteome</keyword>
<gene>
    <name evidence="2" type="ORF">NW766_007880</name>
</gene>
<dbReference type="AlphaFoldDB" id="A0A9W8PLR0"/>
<dbReference type="OrthoDB" id="5085589at2759"/>
<accession>A0A9W8PLR0</accession>
<feature type="transmembrane region" description="Helical" evidence="1">
    <location>
        <begin position="71"/>
        <end position="93"/>
    </location>
</feature>
<keyword evidence="1" id="KW-0812">Transmembrane</keyword>
<organism evidence="2 3">
    <name type="scientific">Fusarium irregulare</name>
    <dbReference type="NCBI Taxonomy" id="2494466"/>
    <lineage>
        <taxon>Eukaryota</taxon>
        <taxon>Fungi</taxon>
        <taxon>Dikarya</taxon>
        <taxon>Ascomycota</taxon>
        <taxon>Pezizomycotina</taxon>
        <taxon>Sordariomycetes</taxon>
        <taxon>Hypocreomycetidae</taxon>
        <taxon>Hypocreales</taxon>
        <taxon>Nectriaceae</taxon>
        <taxon>Fusarium</taxon>
        <taxon>Fusarium incarnatum-equiseti species complex</taxon>
    </lineage>
</organism>
<evidence type="ECO:0000313" key="3">
    <source>
        <dbReference type="Proteomes" id="UP001152130"/>
    </source>
</evidence>
<keyword evidence="1" id="KW-0472">Membrane</keyword>
<evidence type="ECO:0000256" key="1">
    <source>
        <dbReference type="SAM" id="Phobius"/>
    </source>
</evidence>
<sequence length="172" mass="19632">MEEKAEQPPHSGKISPEECNRWWDPAGYLQKEMSNLWLASLITYTLFYLFLKANVLLPVSPATKRPNSWGWWWLSPIAVIELSTALVTIFYLIRANKGIKKCWWKDDECLRTQRLSHTRDTFATAMNDVLTYLYFGATSIMSVPEVPKRQMLVIALFGLSGVVAAVLAGYRA</sequence>
<feature type="transmembrane region" description="Helical" evidence="1">
    <location>
        <begin position="151"/>
        <end position="170"/>
    </location>
</feature>
<proteinExistence type="predicted"/>
<name>A0A9W8PLR0_9HYPO</name>
<reference evidence="2" key="1">
    <citation type="submission" date="2022-10" db="EMBL/GenBank/DDBJ databases">
        <title>Fusarium specimens isolated from Avocado Roots.</title>
        <authorList>
            <person name="Stajich J."/>
            <person name="Roper C."/>
            <person name="Heimlech-Rivalta G."/>
        </authorList>
    </citation>
    <scope>NUCLEOTIDE SEQUENCE</scope>
    <source>
        <strain evidence="2">CF00143</strain>
    </source>
</reference>
<dbReference type="EMBL" id="JAPDHF010000011">
    <property type="protein sequence ID" value="KAJ4011237.1"/>
    <property type="molecule type" value="Genomic_DNA"/>
</dbReference>
<keyword evidence="1" id="KW-1133">Transmembrane helix</keyword>